<evidence type="ECO:0000313" key="3">
    <source>
        <dbReference type="Proteomes" id="UP001190926"/>
    </source>
</evidence>
<sequence length="188" mass="21400">MYNTVHIDEKWFYMKKETHRFYMTPKEAGPHRTCKSKKFISKIMFMCAVSKPLLAADGSVLFDGKIGVFPFTHKVPAKRSSKNRSRGTLETKAIELITQEVIRDCLINQSCMIEIMKVKGHNGYKIPHMGKDALSRQAILPLNLEVPPELLGGYANQSELNSTEDSKRRTGQNKLTAKSAELREKRID</sequence>
<reference evidence="2 3" key="1">
    <citation type="journal article" date="2021" name="Nat. Commun.">
        <title>Incipient diploidization of the medicinal plant Perilla within 10,000 years.</title>
        <authorList>
            <person name="Zhang Y."/>
            <person name="Shen Q."/>
            <person name="Leng L."/>
            <person name="Zhang D."/>
            <person name="Chen S."/>
            <person name="Shi Y."/>
            <person name="Ning Z."/>
            <person name="Chen S."/>
        </authorList>
    </citation>
    <scope>NUCLEOTIDE SEQUENCE [LARGE SCALE GENOMIC DNA]</scope>
    <source>
        <strain evidence="3">cv. PC099</strain>
    </source>
</reference>
<protein>
    <recommendedName>
        <fullName evidence="4">Transposase</fullName>
    </recommendedName>
</protein>
<proteinExistence type="predicted"/>
<feature type="region of interest" description="Disordered" evidence="1">
    <location>
        <begin position="155"/>
        <end position="188"/>
    </location>
</feature>
<organism evidence="2 3">
    <name type="scientific">Perilla frutescens var. hirtella</name>
    <name type="common">Perilla citriodora</name>
    <name type="synonym">Perilla setoyensis</name>
    <dbReference type="NCBI Taxonomy" id="608512"/>
    <lineage>
        <taxon>Eukaryota</taxon>
        <taxon>Viridiplantae</taxon>
        <taxon>Streptophyta</taxon>
        <taxon>Embryophyta</taxon>
        <taxon>Tracheophyta</taxon>
        <taxon>Spermatophyta</taxon>
        <taxon>Magnoliopsida</taxon>
        <taxon>eudicotyledons</taxon>
        <taxon>Gunneridae</taxon>
        <taxon>Pentapetalae</taxon>
        <taxon>asterids</taxon>
        <taxon>lamiids</taxon>
        <taxon>Lamiales</taxon>
        <taxon>Lamiaceae</taxon>
        <taxon>Nepetoideae</taxon>
        <taxon>Elsholtzieae</taxon>
        <taxon>Perilla</taxon>
    </lineage>
</organism>
<evidence type="ECO:0000313" key="2">
    <source>
        <dbReference type="EMBL" id="KAH6822567.1"/>
    </source>
</evidence>
<dbReference type="EMBL" id="SDAM02001264">
    <property type="protein sequence ID" value="KAH6822567.1"/>
    <property type="molecule type" value="Genomic_DNA"/>
</dbReference>
<keyword evidence="3" id="KW-1185">Reference proteome</keyword>
<dbReference type="PANTHER" id="PTHR47169">
    <property type="entry name" value="OS01G0541250 PROTEIN"/>
    <property type="match status" value="1"/>
</dbReference>
<dbReference type="PANTHER" id="PTHR47169:SF2">
    <property type="entry name" value="OS01G0541250 PROTEIN"/>
    <property type="match status" value="1"/>
</dbReference>
<evidence type="ECO:0008006" key="4">
    <source>
        <dbReference type="Google" id="ProtNLM"/>
    </source>
</evidence>
<dbReference type="Proteomes" id="UP001190926">
    <property type="component" value="Unassembled WGS sequence"/>
</dbReference>
<name>A0AAD4P1G1_PERFH</name>
<dbReference type="AlphaFoldDB" id="A0AAD4P1G1"/>
<dbReference type="GO" id="GO:0003676">
    <property type="term" value="F:nucleic acid binding"/>
    <property type="evidence" value="ECO:0007669"/>
    <property type="project" value="InterPro"/>
</dbReference>
<dbReference type="Gene3D" id="3.30.420.10">
    <property type="entry name" value="Ribonuclease H-like superfamily/Ribonuclease H"/>
    <property type="match status" value="1"/>
</dbReference>
<accession>A0AAD4P1G1</accession>
<dbReference type="InterPro" id="IPR036397">
    <property type="entry name" value="RNaseH_sf"/>
</dbReference>
<evidence type="ECO:0000256" key="1">
    <source>
        <dbReference type="SAM" id="MobiDB-lite"/>
    </source>
</evidence>
<comment type="caution">
    <text evidence="2">The sequence shown here is derived from an EMBL/GenBank/DDBJ whole genome shotgun (WGS) entry which is preliminary data.</text>
</comment>
<gene>
    <name evidence="2" type="ORF">C2S53_011475</name>
</gene>